<proteinExistence type="predicted"/>
<name>A0AAU7E772_9BACT</name>
<dbReference type="InterPro" id="IPR036709">
    <property type="entry name" value="Autotransporte_beta_dom_sf"/>
</dbReference>
<dbReference type="SMART" id="SM00869">
    <property type="entry name" value="Autotransporter"/>
    <property type="match status" value="1"/>
</dbReference>
<sequence length="328" mass="36961">MRTSTINKEDSSIYIGVNDIWLNPQNKLVAENRAVASAFINQGSDLISDKLDALSYSNSNEMGFNMFASTYDNTSEYDTLSNFKINGFSSTLGMGYKNEFDYFNLSFLAFYENSIGNYRTYNSFDGELFRGFGELETNGGGIATRFEFHNGFYTEASLRAGNLKSSMQNALKDGNGNTYGYELNSIYYGAHIGAGKQTHINQTFSLDLYSKLFYTYTDQDSFNIGEEIFHFNDINSTRARIGLKSDAKINDKLKAYTGVAYEYEFNGIANMQINSYNLSEQNLQGSSYMAELGFNYQASKNFNLDIKGRGYLGKREGVSTTLTLNYKF</sequence>
<dbReference type="InterPro" id="IPR005546">
    <property type="entry name" value="Autotransporte_beta"/>
</dbReference>
<reference evidence="2" key="1">
    <citation type="submission" date="2024-05" db="EMBL/GenBank/DDBJ databases">
        <title>Campylobacter coli isolated from environmental waters in Slovenia.</title>
        <authorList>
            <person name="Zautner A.E."/>
            <person name="Bunk B."/>
            <person name="Riedel T."/>
            <person name="Sproeer C."/>
        </authorList>
    </citation>
    <scope>NUCLEOTIDE SEQUENCE</scope>
    <source>
        <strain evidence="2">CCS1377</strain>
    </source>
</reference>
<dbReference type="RefSeq" id="WP_348518641.1">
    <property type="nucleotide sequence ID" value="NZ_CP155620.1"/>
</dbReference>
<feature type="domain" description="Autotransporter" evidence="1">
    <location>
        <begin position="59"/>
        <end position="328"/>
    </location>
</feature>
<accession>A0AAU7E772</accession>
<organism evidence="2">
    <name type="scientific">Campylobacter sp. CCS1377</name>
    <dbReference type="NCBI Taxonomy" id="3158229"/>
    <lineage>
        <taxon>Bacteria</taxon>
        <taxon>Pseudomonadati</taxon>
        <taxon>Campylobacterota</taxon>
        <taxon>Epsilonproteobacteria</taxon>
        <taxon>Campylobacterales</taxon>
        <taxon>Campylobacteraceae</taxon>
        <taxon>Campylobacter</taxon>
    </lineage>
</organism>
<dbReference type="PROSITE" id="PS51208">
    <property type="entry name" value="AUTOTRANSPORTER"/>
    <property type="match status" value="1"/>
</dbReference>
<gene>
    <name evidence="2" type="ORF">AAH949_00330</name>
</gene>
<dbReference type="Gene3D" id="2.40.128.130">
    <property type="entry name" value="Autotransporter beta-domain"/>
    <property type="match status" value="1"/>
</dbReference>
<evidence type="ECO:0000259" key="1">
    <source>
        <dbReference type="PROSITE" id="PS51208"/>
    </source>
</evidence>
<protein>
    <submittedName>
        <fullName evidence="2">Autotransporter outer membrane beta-barrel domain-containing protein</fullName>
    </submittedName>
</protein>
<dbReference type="EMBL" id="CP155620">
    <property type="protein sequence ID" value="XBJ29325.1"/>
    <property type="molecule type" value="Genomic_DNA"/>
</dbReference>
<evidence type="ECO:0000313" key="2">
    <source>
        <dbReference type="EMBL" id="XBJ29325.1"/>
    </source>
</evidence>
<dbReference type="AlphaFoldDB" id="A0AAU7E772"/>
<dbReference type="SUPFAM" id="SSF103515">
    <property type="entry name" value="Autotransporter"/>
    <property type="match status" value="1"/>
</dbReference>